<dbReference type="EMBL" id="POWF01000001">
    <property type="protein sequence ID" value="PNQ74805.1"/>
    <property type="molecule type" value="Genomic_DNA"/>
</dbReference>
<comment type="caution">
    <text evidence="3">The sequence shown here is derived from an EMBL/GenBank/DDBJ whole genome shotgun (WGS) entry which is preliminary data.</text>
</comment>
<accession>A0A2K1E3H4</accession>
<feature type="transmembrane region" description="Helical" evidence="2">
    <location>
        <begin position="155"/>
        <end position="175"/>
    </location>
</feature>
<reference evidence="3 4" key="1">
    <citation type="submission" date="2018-01" db="EMBL/GenBank/DDBJ databases">
        <title>The draft genome of Hanstruepera neustonica JCM19743.</title>
        <authorList>
            <person name="He R.-H."/>
            <person name="Du Z.-J."/>
        </authorList>
    </citation>
    <scope>NUCLEOTIDE SEQUENCE [LARGE SCALE GENOMIC DNA]</scope>
    <source>
        <strain evidence="3 4">JCM19743</strain>
    </source>
</reference>
<evidence type="ECO:0000256" key="1">
    <source>
        <dbReference type="SAM" id="MobiDB-lite"/>
    </source>
</evidence>
<gene>
    <name evidence="3" type="ORF">C1T31_01300</name>
</gene>
<feature type="compositionally biased region" description="Basic and acidic residues" evidence="1">
    <location>
        <begin position="697"/>
        <end position="750"/>
    </location>
</feature>
<proteinExistence type="predicted"/>
<sequence length="1142" mass="132686">MANFDNITEKLESFIRRYYTNELIKGGILFVAIGLLYFLFTLFVEYIFWLSPSLRTLLFWVFIAVETALFVKFILFPLAQLFKFKKGIDYIEASKIIGKHFPEVNDKLLNVLQLNQSNTESELLLASIDQKSVELQPVPFQFAINFKQNRKYLKYAAIPILIIVISLVSGKFNWFSDSYKRVVDYKTAYEPPAPFQFFVVNDSLTTTENEDFTLSVRTAGTKIPENAKISYNGETYFLQQKAIGEFEFVFTRPKSSINFELSANDVRSKTYTLTVAEVPEILDFEMVLDYPNYIKKSQDILKGTGNATIPQGTKITWQLHTKATDNVTLVAKDTLNFQTDGLGKYAASKSVYANMDYAISTSNKLLKDYEKLSFSIEVIKDSYPELNIEMQMDSIDQQSLYFYGQASDDYGLSKLQLVYYPISNSDEIKKVDIPIAKSNISEFISAFPNDLQLQEGEGYELFFQVFDNDALSNFKSTKSSVYYYRKLTKDEEEQKQLEQQNETIDDLNKSLEKIEDREKELEEFSKTQKEKSELNFNDKKKLENFLQRQKQQEEMMQNFNKKLKENLEEFQRDNLEQDQFKEDLKERLEENEQQLKEDEKLLEELEKLQEKINKEELTDKLEKLAKQNKNQKRSLEQLLELTKRYYVSKKLEKLQQELDKLAEEQDKLSEEDKDKNNSESQEELNKNFDDFQEQLDELQKENKELKQPIDLPQDKKQEEAIQEDQKEATEQLEKQEEQDAQEENKEKGDNQEQSPSQNQQNAKKKQKQAAQKMKQMSEQMQMAMQMGGAEQMQEDMEMLRQILDNLVLFSFDQENLMNQFKSIEVNHNKYAGYLVKQNSLKEHFSHIDDSLFALSLRQPKISERINKEISEVFFNIDKSLDQFSENRLYQGVANQQYTLTAANNLADFLSDILNSMQMQMQGSGMGSGGQPEPGLPDIIMSQEELNKQMQEGMKKSESGKPNEGEKGKEGEDGDKEGEQGKQSQGGQEGSEGQEGNKLGQGEGSEELNGELFRIYQQQQQIRQALEDKLAKEGKTGVGNGLLRQMEEIELDLLNKGFTNQTLQKMMNLQHQLLKLENATFQQGQDTKRQSKTNQENFKNNSTNQIPKAKEYFNTTEILNRETLPLQPVYKKKVQEYFKQKDD</sequence>
<protein>
    <recommendedName>
        <fullName evidence="5">DUF4175 domain-containing protein</fullName>
    </recommendedName>
</protein>
<evidence type="ECO:0000313" key="3">
    <source>
        <dbReference type="EMBL" id="PNQ74805.1"/>
    </source>
</evidence>
<feature type="compositionally biased region" description="Basic and acidic residues" evidence="1">
    <location>
        <begin position="662"/>
        <end position="689"/>
    </location>
</feature>
<feature type="compositionally biased region" description="Polar residues" evidence="1">
    <location>
        <begin position="1091"/>
        <end position="1105"/>
    </location>
</feature>
<feature type="compositionally biased region" description="Low complexity" evidence="1">
    <location>
        <begin position="751"/>
        <end position="761"/>
    </location>
</feature>
<evidence type="ECO:0000313" key="4">
    <source>
        <dbReference type="Proteomes" id="UP000236641"/>
    </source>
</evidence>
<feature type="region of interest" description="Disordered" evidence="1">
    <location>
        <begin position="662"/>
        <end position="777"/>
    </location>
</feature>
<feature type="compositionally biased region" description="Low complexity" evidence="1">
    <location>
        <begin position="768"/>
        <end position="777"/>
    </location>
</feature>
<feature type="transmembrane region" description="Helical" evidence="2">
    <location>
        <begin position="57"/>
        <end position="78"/>
    </location>
</feature>
<dbReference type="Proteomes" id="UP000236641">
    <property type="component" value="Unassembled WGS sequence"/>
</dbReference>
<dbReference type="OrthoDB" id="9812498at2"/>
<feature type="compositionally biased region" description="Basic and acidic residues" evidence="1">
    <location>
        <begin position="952"/>
        <end position="970"/>
    </location>
</feature>
<name>A0A2K1E3H4_9FLAO</name>
<keyword evidence="2" id="KW-0812">Transmembrane</keyword>
<feature type="region of interest" description="Disordered" evidence="1">
    <location>
        <begin position="1081"/>
        <end position="1106"/>
    </location>
</feature>
<keyword evidence="4" id="KW-1185">Reference proteome</keyword>
<feature type="transmembrane region" description="Helical" evidence="2">
    <location>
        <begin position="26"/>
        <end position="51"/>
    </location>
</feature>
<feature type="region of interest" description="Disordered" evidence="1">
    <location>
        <begin position="947"/>
        <end position="1004"/>
    </location>
</feature>
<dbReference type="RefSeq" id="WP_103050658.1">
    <property type="nucleotide sequence ID" value="NZ_POWF01000001.1"/>
</dbReference>
<organism evidence="3 4">
    <name type="scientific">Hanstruepera neustonica</name>
    <dbReference type="NCBI Taxonomy" id="1445657"/>
    <lineage>
        <taxon>Bacteria</taxon>
        <taxon>Pseudomonadati</taxon>
        <taxon>Bacteroidota</taxon>
        <taxon>Flavobacteriia</taxon>
        <taxon>Flavobacteriales</taxon>
        <taxon>Flavobacteriaceae</taxon>
        <taxon>Hanstruepera</taxon>
    </lineage>
</organism>
<keyword evidence="2" id="KW-0472">Membrane</keyword>
<evidence type="ECO:0000256" key="2">
    <source>
        <dbReference type="SAM" id="Phobius"/>
    </source>
</evidence>
<dbReference type="AlphaFoldDB" id="A0A2K1E3H4"/>
<evidence type="ECO:0008006" key="5">
    <source>
        <dbReference type="Google" id="ProtNLM"/>
    </source>
</evidence>
<keyword evidence="2" id="KW-1133">Transmembrane helix</keyword>